<dbReference type="GO" id="GO:0009446">
    <property type="term" value="P:putrescine biosynthetic process"/>
    <property type="evidence" value="ECO:0007669"/>
    <property type="project" value="UniProtKB-KW"/>
</dbReference>
<evidence type="ECO:0000256" key="10">
    <source>
        <dbReference type="ARBA" id="ARBA00023066"/>
    </source>
</evidence>
<keyword evidence="10 15" id="KW-0745">Spermidine biosynthesis</keyword>
<dbReference type="Gene3D" id="1.20.58.930">
    <property type="match status" value="1"/>
</dbReference>
<dbReference type="GO" id="GO:0008295">
    <property type="term" value="P:spermidine biosynthetic process"/>
    <property type="evidence" value="ECO:0007669"/>
    <property type="project" value="UniProtKB-KW"/>
</dbReference>
<evidence type="ECO:0000256" key="5">
    <source>
        <dbReference type="ARBA" id="ARBA00012426"/>
    </source>
</evidence>
<dbReference type="SUPFAM" id="SSF51419">
    <property type="entry name" value="PLP-binding barrel"/>
    <property type="match status" value="1"/>
</dbReference>
<evidence type="ECO:0000256" key="2">
    <source>
        <dbReference type="ARBA" id="ARBA00001946"/>
    </source>
</evidence>
<organism evidence="17 18">
    <name type="scientific">Herrania umbratica</name>
    <dbReference type="NCBI Taxonomy" id="108875"/>
    <lineage>
        <taxon>Eukaryota</taxon>
        <taxon>Viridiplantae</taxon>
        <taxon>Streptophyta</taxon>
        <taxon>Embryophyta</taxon>
        <taxon>Tracheophyta</taxon>
        <taxon>Spermatophyta</taxon>
        <taxon>Magnoliopsida</taxon>
        <taxon>eudicotyledons</taxon>
        <taxon>Gunneridae</taxon>
        <taxon>Pentapetalae</taxon>
        <taxon>rosids</taxon>
        <taxon>malvids</taxon>
        <taxon>Malvales</taxon>
        <taxon>Malvaceae</taxon>
        <taxon>Byttnerioideae</taxon>
        <taxon>Herrania</taxon>
    </lineage>
</organism>
<comment type="catalytic activity">
    <reaction evidence="12 15">
        <text>L-arginine + H(+) = agmatine + CO2</text>
        <dbReference type="Rhea" id="RHEA:17641"/>
        <dbReference type="ChEBI" id="CHEBI:15378"/>
        <dbReference type="ChEBI" id="CHEBI:16526"/>
        <dbReference type="ChEBI" id="CHEBI:32682"/>
        <dbReference type="ChEBI" id="CHEBI:58145"/>
        <dbReference type="EC" id="4.1.1.19"/>
    </reaction>
</comment>
<name>A0A6J1AWS8_9ROSI</name>
<reference evidence="18" key="1">
    <citation type="submission" date="2025-08" db="UniProtKB">
        <authorList>
            <consortium name="RefSeq"/>
        </authorList>
    </citation>
    <scope>IDENTIFICATION</scope>
    <source>
        <tissue evidence="18">Leaf</tissue>
    </source>
</reference>
<dbReference type="Pfam" id="PF02784">
    <property type="entry name" value="Orn_Arg_deC_N"/>
    <property type="match status" value="1"/>
</dbReference>
<evidence type="ECO:0000256" key="7">
    <source>
        <dbReference type="ARBA" id="ARBA00022842"/>
    </source>
</evidence>
<dbReference type="InterPro" id="IPR002985">
    <property type="entry name" value="Arg_decrbxlase"/>
</dbReference>
<dbReference type="GeneID" id="110422041"/>
<dbReference type="InterPro" id="IPR029066">
    <property type="entry name" value="PLP-binding_barrel"/>
</dbReference>
<feature type="domain" description="Orn/DAP/Arg decarboxylase 2 N-terminal" evidence="16">
    <location>
        <begin position="114"/>
        <end position="369"/>
    </location>
</feature>
<dbReference type="FunFam" id="3.20.20.10:FF:000001">
    <property type="entry name" value="Biosynthetic arginine decarboxylase"/>
    <property type="match status" value="1"/>
</dbReference>
<proteinExistence type="inferred from homology"/>
<dbReference type="RefSeq" id="XP_021291478.1">
    <property type="nucleotide sequence ID" value="XM_021435803.1"/>
</dbReference>
<comment type="cofactor">
    <cofactor evidence="1 13 15">
        <name>pyridoxal 5'-phosphate</name>
        <dbReference type="ChEBI" id="CHEBI:597326"/>
    </cofactor>
</comment>
<dbReference type="GO" id="GO:0006527">
    <property type="term" value="P:L-arginine catabolic process"/>
    <property type="evidence" value="ECO:0007669"/>
    <property type="project" value="InterPro"/>
</dbReference>
<dbReference type="Gene3D" id="2.40.37.10">
    <property type="entry name" value="Lyase, Ornithine Decarboxylase, Chain A, domain 1"/>
    <property type="match status" value="1"/>
</dbReference>
<keyword evidence="11 15" id="KW-0456">Lyase</keyword>
<dbReference type="Proteomes" id="UP000504621">
    <property type="component" value="Unplaced"/>
</dbReference>
<dbReference type="InterPro" id="IPR022653">
    <property type="entry name" value="De-COase2_pyr-phos_BS"/>
</dbReference>
<evidence type="ECO:0000256" key="15">
    <source>
        <dbReference type="RuleBase" id="RU003740"/>
    </source>
</evidence>
<evidence type="ECO:0000259" key="16">
    <source>
        <dbReference type="Pfam" id="PF02784"/>
    </source>
</evidence>
<dbReference type="GO" id="GO:0008792">
    <property type="term" value="F:arginine decarboxylase activity"/>
    <property type="evidence" value="ECO:0007669"/>
    <property type="project" value="UniProtKB-EC"/>
</dbReference>
<protein>
    <recommendedName>
        <fullName evidence="5 15">Arginine decarboxylase</fullName>
        <ecNumber evidence="5 15">4.1.1.19</ecNumber>
    </recommendedName>
</protein>
<dbReference type="SUPFAM" id="SSF50621">
    <property type="entry name" value="Alanine racemase C-terminal domain-like"/>
    <property type="match status" value="1"/>
</dbReference>
<keyword evidence="6 15" id="KW-0210">Decarboxylase</keyword>
<dbReference type="PRINTS" id="PR01179">
    <property type="entry name" value="ODADCRBXLASE"/>
</dbReference>
<accession>A0A6J1AWS8</accession>
<evidence type="ECO:0000256" key="3">
    <source>
        <dbReference type="ARBA" id="ARBA00004773"/>
    </source>
</evidence>
<evidence type="ECO:0000256" key="13">
    <source>
        <dbReference type="PIRSR" id="PIRSR001336-50"/>
    </source>
</evidence>
<dbReference type="AlphaFoldDB" id="A0A6J1AWS8"/>
<dbReference type="NCBIfam" id="NF003763">
    <property type="entry name" value="PRK05354.1"/>
    <property type="match status" value="1"/>
</dbReference>
<dbReference type="PROSITE" id="PS00879">
    <property type="entry name" value="ODR_DC_2_2"/>
    <property type="match status" value="1"/>
</dbReference>
<gene>
    <name evidence="18" type="primary">LOC110422041</name>
</gene>
<dbReference type="UniPathway" id="UPA00186">
    <property type="reaction ID" value="UER00284"/>
</dbReference>
<keyword evidence="9" id="KW-0661">Putrescine biosynthesis</keyword>
<dbReference type="InterPro" id="IPR000183">
    <property type="entry name" value="Orn/DAP/Arg_de-COase"/>
</dbReference>
<comment type="cofactor">
    <cofactor evidence="2 15">
        <name>Mg(2+)</name>
        <dbReference type="ChEBI" id="CHEBI:18420"/>
    </cofactor>
</comment>
<evidence type="ECO:0000256" key="1">
    <source>
        <dbReference type="ARBA" id="ARBA00001933"/>
    </source>
</evidence>
<evidence type="ECO:0000256" key="9">
    <source>
        <dbReference type="ARBA" id="ARBA00023023"/>
    </source>
</evidence>
<dbReference type="PANTHER" id="PTHR43295">
    <property type="entry name" value="ARGININE DECARBOXYLASE"/>
    <property type="match status" value="1"/>
</dbReference>
<evidence type="ECO:0000256" key="8">
    <source>
        <dbReference type="ARBA" id="ARBA00022898"/>
    </source>
</evidence>
<evidence type="ECO:0000256" key="12">
    <source>
        <dbReference type="ARBA" id="ARBA00049309"/>
    </source>
</evidence>
<evidence type="ECO:0000256" key="11">
    <source>
        <dbReference type="ARBA" id="ARBA00023239"/>
    </source>
</evidence>
<feature type="active site" description="Proton donor" evidence="14">
    <location>
        <position position="515"/>
    </location>
</feature>
<dbReference type="CDD" id="cd06830">
    <property type="entry name" value="PLPDE_III_ADC"/>
    <property type="match status" value="1"/>
</dbReference>
<keyword evidence="7 15" id="KW-0460">Magnesium</keyword>
<evidence type="ECO:0000313" key="18">
    <source>
        <dbReference type="RefSeq" id="XP_021291478.1"/>
    </source>
</evidence>
<keyword evidence="8 13" id="KW-0663">Pyridoxal phosphate</keyword>
<dbReference type="InterPro" id="IPR022657">
    <property type="entry name" value="De-COase2_CS"/>
</dbReference>
<dbReference type="EC" id="4.1.1.19" evidence="5 15"/>
<evidence type="ECO:0000256" key="4">
    <source>
        <dbReference type="ARBA" id="ARBA00008357"/>
    </source>
</evidence>
<dbReference type="NCBIfam" id="TIGR01273">
    <property type="entry name" value="speA"/>
    <property type="match status" value="1"/>
</dbReference>
<dbReference type="PANTHER" id="PTHR43295:SF1">
    <property type="entry name" value="ARGININE DECARBOXYLASE 1, CHLOROPLASTIC-RELATED"/>
    <property type="match status" value="1"/>
</dbReference>
<dbReference type="InterPro" id="IPR009006">
    <property type="entry name" value="Ala_racemase/Decarboxylase_C"/>
</dbReference>
<dbReference type="PIRSF" id="PIRSF001336">
    <property type="entry name" value="Arg_decrbxlase"/>
    <property type="match status" value="1"/>
</dbReference>
<feature type="modified residue" description="N6-(pyridoxal phosphate)lysine" evidence="13">
    <location>
        <position position="124"/>
    </location>
</feature>
<evidence type="ECO:0000256" key="6">
    <source>
        <dbReference type="ARBA" id="ARBA00022793"/>
    </source>
</evidence>
<dbReference type="PROSITE" id="PS00878">
    <property type="entry name" value="ODR_DC_2_1"/>
    <property type="match status" value="1"/>
</dbReference>
<comment type="similarity">
    <text evidence="4 15">Belongs to the Orn/Lys/Arg decarboxylase class-II family. SpeA subfamily.</text>
</comment>
<dbReference type="GO" id="GO:0009409">
    <property type="term" value="P:response to cold"/>
    <property type="evidence" value="ECO:0007669"/>
    <property type="project" value="UniProtKB-ARBA"/>
</dbReference>
<evidence type="ECO:0000313" key="17">
    <source>
        <dbReference type="Proteomes" id="UP000504621"/>
    </source>
</evidence>
<comment type="pathway">
    <text evidence="3 15">Amine and polyamine biosynthesis; agmatine biosynthesis; agmatine from L-arginine: step 1/1.</text>
</comment>
<dbReference type="InterPro" id="IPR022644">
    <property type="entry name" value="De-COase2_N"/>
</dbReference>
<dbReference type="OrthoDB" id="3717802at2759"/>
<sequence>MQQLQAKPSFNPTDCSHWFPSFSSLLYKIEKWGAPYFSVNSSGNISIRPKGLNSSSTHEEIDLLKVVKKVSDHKSSGGLGLQLPVIIRLPDVLKNRLESLQSAFESAICSWNYGSRYQGVYPVKSNQNRFIVEDIVRFGFPFRFGLEVGSKPELLLAMNCLCKGHPEALLICNGFKDRDYILLALIARKLAFNVVVVLEQVEELDLVIDLSTKLCVSPVIGLRAKLRTKHAGHFGSTSGERGKFGLTPRQILSVVKKLEKAGMLNCLILLHFHIGSQIPSITMLADGIGEATQIYCELVRLGACLQFIDVGGGLGIDYDGSKSSNSDVSVGYGLEEYASTVVQVIQQVCDSKSVKHPVICSESGRAIVSYHSIVIFEAISSSVSDSPGLNPEGLQHFVEGLTEDARADYSNLSAAVIKGEHTACLRYANKLKQYCLDQFKEGSMNIEQLAIVDELYDMVSKATGASEPIHTYLVNLSIFNSVPDFWAIGQMYPIVPIHRLDQKPTVKGILLDLTCDSDGKIDRFIGGELSLPLHDHRESSTGQYYLGIFLGGAYEEALAGSHNLLGSPSVVQVSSQSSEPEGFVVTMAMPGQSCRDVLRTMQHEPEVIFKELKQRIEELGQVNGTADGMLQSVLAGIFSNMPYLTRGSSCS</sequence>
<keyword evidence="17" id="KW-1185">Reference proteome</keyword>
<dbReference type="Gene3D" id="3.20.20.10">
    <property type="entry name" value="Alanine racemase"/>
    <property type="match status" value="1"/>
</dbReference>
<dbReference type="PRINTS" id="PR01180">
    <property type="entry name" value="ARGDCRBXLASE"/>
</dbReference>
<evidence type="ECO:0000256" key="14">
    <source>
        <dbReference type="PIRSR" id="PIRSR600183-50"/>
    </source>
</evidence>